<accession>A0A6A1VZP2</accession>
<evidence type="ECO:0000256" key="4">
    <source>
        <dbReference type="ARBA" id="ARBA00023015"/>
    </source>
</evidence>
<organism evidence="12 13">
    <name type="scientific">Morella rubra</name>
    <name type="common">Chinese bayberry</name>
    <dbReference type="NCBI Taxonomy" id="262757"/>
    <lineage>
        <taxon>Eukaryota</taxon>
        <taxon>Viridiplantae</taxon>
        <taxon>Streptophyta</taxon>
        <taxon>Embryophyta</taxon>
        <taxon>Tracheophyta</taxon>
        <taxon>Spermatophyta</taxon>
        <taxon>Magnoliopsida</taxon>
        <taxon>eudicotyledons</taxon>
        <taxon>Gunneridae</taxon>
        <taxon>Pentapetalae</taxon>
        <taxon>rosids</taxon>
        <taxon>fabids</taxon>
        <taxon>Fagales</taxon>
        <taxon>Myricaceae</taxon>
        <taxon>Morella</taxon>
    </lineage>
</organism>
<keyword evidence="1 9" id="KW-0479">Metal-binding</keyword>
<keyword evidence="6 9" id="KW-0804">Transcription</keyword>
<evidence type="ECO:0000256" key="5">
    <source>
        <dbReference type="ARBA" id="ARBA00023125"/>
    </source>
</evidence>
<dbReference type="EMBL" id="RXIC02000021">
    <property type="protein sequence ID" value="KAB1218449.1"/>
    <property type="molecule type" value="Genomic_DNA"/>
</dbReference>
<feature type="domain" description="Dof-type" evidence="11">
    <location>
        <begin position="20"/>
        <end position="74"/>
    </location>
</feature>
<dbReference type="InterPro" id="IPR045174">
    <property type="entry name" value="Dof"/>
</dbReference>
<evidence type="ECO:0000256" key="2">
    <source>
        <dbReference type="ARBA" id="ARBA00022771"/>
    </source>
</evidence>
<dbReference type="OrthoDB" id="1927254at2759"/>
<dbReference type="PROSITE" id="PS50884">
    <property type="entry name" value="ZF_DOF_2"/>
    <property type="match status" value="1"/>
</dbReference>
<dbReference type="GO" id="GO:0005634">
    <property type="term" value="C:nucleus"/>
    <property type="evidence" value="ECO:0007669"/>
    <property type="project" value="UniProtKB-SubCell"/>
</dbReference>
<comment type="function">
    <text evidence="9">Transcription factor that binds specifically to a 5'-AA[AG]G-3' consensus core sequence.</text>
</comment>
<keyword evidence="13" id="KW-1185">Reference proteome</keyword>
<dbReference type="Proteomes" id="UP000516437">
    <property type="component" value="Chromosome 3"/>
</dbReference>
<evidence type="ECO:0000313" key="12">
    <source>
        <dbReference type="EMBL" id="KAB1218449.1"/>
    </source>
</evidence>
<proteinExistence type="predicted"/>
<evidence type="ECO:0000256" key="1">
    <source>
        <dbReference type="ARBA" id="ARBA00022723"/>
    </source>
</evidence>
<feature type="region of interest" description="Disordered" evidence="10">
    <location>
        <begin position="61"/>
        <end position="103"/>
    </location>
</feature>
<gene>
    <name evidence="12" type="ORF">CJ030_MR3G026329</name>
</gene>
<dbReference type="PANTHER" id="PTHR31992">
    <property type="entry name" value="DOF ZINC FINGER PROTEIN DOF1.4-RELATED"/>
    <property type="match status" value="1"/>
</dbReference>
<feature type="compositionally biased region" description="Low complexity" evidence="10">
    <location>
        <begin position="79"/>
        <end position="92"/>
    </location>
</feature>
<dbReference type="GO" id="GO:0003677">
    <property type="term" value="F:DNA binding"/>
    <property type="evidence" value="ECO:0007669"/>
    <property type="project" value="UniProtKB-UniRule"/>
</dbReference>
<dbReference type="PROSITE" id="PS01361">
    <property type="entry name" value="ZF_DOF_1"/>
    <property type="match status" value="1"/>
</dbReference>
<evidence type="ECO:0000313" key="13">
    <source>
        <dbReference type="Proteomes" id="UP000516437"/>
    </source>
</evidence>
<keyword evidence="5 8" id="KW-0238">DNA-binding</keyword>
<keyword evidence="4 9" id="KW-0805">Transcription regulation</keyword>
<dbReference type="InterPro" id="IPR003851">
    <property type="entry name" value="Znf_Dof"/>
</dbReference>
<evidence type="ECO:0000256" key="6">
    <source>
        <dbReference type="ARBA" id="ARBA00023163"/>
    </source>
</evidence>
<evidence type="ECO:0000256" key="3">
    <source>
        <dbReference type="ARBA" id="ARBA00022833"/>
    </source>
</evidence>
<dbReference type="AlphaFoldDB" id="A0A6A1VZP2"/>
<reference evidence="12 13" key="1">
    <citation type="journal article" date="2019" name="Plant Biotechnol. J.">
        <title>The red bayberry genome and genetic basis of sex determination.</title>
        <authorList>
            <person name="Jia H.M."/>
            <person name="Jia H.J."/>
            <person name="Cai Q.L."/>
            <person name="Wang Y."/>
            <person name="Zhao H.B."/>
            <person name="Yang W.F."/>
            <person name="Wang G.Y."/>
            <person name="Li Y.H."/>
            <person name="Zhan D.L."/>
            <person name="Shen Y.T."/>
            <person name="Niu Q.F."/>
            <person name="Chang L."/>
            <person name="Qiu J."/>
            <person name="Zhao L."/>
            <person name="Xie H.B."/>
            <person name="Fu W.Y."/>
            <person name="Jin J."/>
            <person name="Li X.W."/>
            <person name="Jiao Y."/>
            <person name="Zhou C.C."/>
            <person name="Tu T."/>
            <person name="Chai C.Y."/>
            <person name="Gao J.L."/>
            <person name="Fan L.J."/>
            <person name="van de Weg E."/>
            <person name="Wang J.Y."/>
            <person name="Gao Z.S."/>
        </authorList>
    </citation>
    <scope>NUCLEOTIDE SEQUENCE [LARGE SCALE GENOMIC DNA]</scope>
    <source>
        <tissue evidence="12">Leaves</tissue>
    </source>
</reference>
<sequence>MQDPASFQPIKPQFPEQEQLKCPRCDSTNTKFCYYNNYNLSQPRHFCKNCRRYWTKGGALRNIPVGGGTRKNAKRPSNAKRSSSSSSTTSNSAVQKPVPEHEPNRLYGAAMVDQDHGMLDINGSFSSLLASNGQFGSLLEGLNPNEPGMKMVQVGEYAENLNTSHVFEKGAERNAGMDVQSNSNSETYLGLQSGDSSCWTAGYGWPDPAIYAPVGLIALDFGNPLIAIRNGRLCFLSPIKCGPLQSKRKTTCPCALTVDGDLHVPLSCRLGCLVIDVKHLWIGKIKRFPT</sequence>
<keyword evidence="3 9" id="KW-0862">Zinc</keyword>
<dbReference type="PANTHER" id="PTHR31992:SF62">
    <property type="entry name" value="DOF ZINC FINGER PROTEIN DOF3.1"/>
    <property type="match status" value="1"/>
</dbReference>
<evidence type="ECO:0000256" key="7">
    <source>
        <dbReference type="ARBA" id="ARBA00023242"/>
    </source>
</evidence>
<keyword evidence="2 8" id="KW-0863">Zinc-finger</keyword>
<evidence type="ECO:0000256" key="9">
    <source>
        <dbReference type="RuleBase" id="RU369094"/>
    </source>
</evidence>
<protein>
    <recommendedName>
        <fullName evidence="9">Dof zinc finger protein</fullName>
    </recommendedName>
</protein>
<comment type="caution">
    <text evidence="12">The sequence shown here is derived from an EMBL/GenBank/DDBJ whole genome shotgun (WGS) entry which is preliminary data.</text>
</comment>
<name>A0A6A1VZP2_9ROSI</name>
<evidence type="ECO:0000256" key="10">
    <source>
        <dbReference type="SAM" id="MobiDB-lite"/>
    </source>
</evidence>
<evidence type="ECO:0000259" key="11">
    <source>
        <dbReference type="PROSITE" id="PS50884"/>
    </source>
</evidence>
<comment type="subcellular location">
    <subcellularLocation>
        <location evidence="8 9">Nucleus</location>
    </subcellularLocation>
</comment>
<dbReference type="GO" id="GO:0003700">
    <property type="term" value="F:DNA-binding transcription factor activity"/>
    <property type="evidence" value="ECO:0007669"/>
    <property type="project" value="UniProtKB-UniRule"/>
</dbReference>
<evidence type="ECO:0000256" key="8">
    <source>
        <dbReference type="PROSITE-ProRule" id="PRU00071"/>
    </source>
</evidence>
<keyword evidence="7 8" id="KW-0539">Nucleus</keyword>
<dbReference type="GO" id="GO:0008270">
    <property type="term" value="F:zinc ion binding"/>
    <property type="evidence" value="ECO:0007669"/>
    <property type="project" value="UniProtKB-KW"/>
</dbReference>
<dbReference type="Pfam" id="PF02701">
    <property type="entry name" value="Zn_ribbon_Dof"/>
    <property type="match status" value="1"/>
</dbReference>